<accession>A0A6J8B0E5</accession>
<dbReference type="PROSITE" id="PS50966">
    <property type="entry name" value="ZF_SWIM"/>
    <property type="match status" value="1"/>
</dbReference>
<evidence type="ECO:0000256" key="1">
    <source>
        <dbReference type="ARBA" id="ARBA00022722"/>
    </source>
</evidence>
<dbReference type="InterPro" id="IPR036361">
    <property type="entry name" value="SAP_dom_sf"/>
</dbReference>
<dbReference type="InterPro" id="IPR011335">
    <property type="entry name" value="Restrct_endonuc-II-like"/>
</dbReference>
<dbReference type="Gene3D" id="1.10.720.30">
    <property type="entry name" value="SAP domain"/>
    <property type="match status" value="1"/>
</dbReference>
<keyword evidence="5" id="KW-0863">Zinc-finger</keyword>
<evidence type="ECO:0008006" key="10">
    <source>
        <dbReference type="Google" id="ProtNLM"/>
    </source>
</evidence>
<dbReference type="EMBL" id="CACVKT020002321">
    <property type="protein sequence ID" value="CAC5377338.1"/>
    <property type="molecule type" value="Genomic_DNA"/>
</dbReference>
<dbReference type="SUPFAM" id="SSF68906">
    <property type="entry name" value="SAP domain"/>
    <property type="match status" value="1"/>
</dbReference>
<dbReference type="SMART" id="SM00513">
    <property type="entry name" value="SAP"/>
    <property type="match status" value="1"/>
</dbReference>
<keyword evidence="5" id="KW-0862">Zinc</keyword>
<sequence>MSNYGSWSLPQLKEELRKRKARISGRKHELIERLEAYDRNKDFGNQDEVGEEYSMTLPDSFLYKDFNSGTEFVDFKMETIEVYLKPMDKVLDSDAKNLYKEKFLKYIRLAKYDNTFFVKAECRAQMKKTVSYKIDVAINENGSIDECQCECAVGMGPSAHCKHVCCLLLALHNFSSNGEIVSEETCTQRLQTFHHSKPYKRLPDKKQTVCPWQIKKEVKFSLIHGQQKVFQKFPISQLYLPANVYAVASDHDYLEGHPEDRWLKDANISHISEDRIKYIESSTTGQSKNKIWKQERCKRLQASNFGRICKATNRTNFNNLADSLTVMKDIKTSAILHGRKYESIALAKYESACGRGTRQCGILSVQVIHILGQHQMQS</sequence>
<dbReference type="OrthoDB" id="6150801at2759"/>
<feature type="domain" description="SAP" evidence="6">
    <location>
        <begin position="4"/>
        <end position="38"/>
    </location>
</feature>
<feature type="domain" description="SWIM-type" evidence="7">
    <location>
        <begin position="132"/>
        <end position="172"/>
    </location>
</feature>
<proteinExistence type="predicted"/>
<dbReference type="Gene3D" id="3.90.320.10">
    <property type="match status" value="1"/>
</dbReference>
<evidence type="ECO:0000313" key="8">
    <source>
        <dbReference type="EMBL" id="CAC5377338.1"/>
    </source>
</evidence>
<dbReference type="Pfam" id="PF01771">
    <property type="entry name" value="Viral_alk_exo"/>
    <property type="match status" value="1"/>
</dbReference>
<dbReference type="Pfam" id="PF02037">
    <property type="entry name" value="SAP"/>
    <property type="match status" value="1"/>
</dbReference>
<evidence type="ECO:0000259" key="6">
    <source>
        <dbReference type="PROSITE" id="PS50800"/>
    </source>
</evidence>
<dbReference type="PROSITE" id="PS50800">
    <property type="entry name" value="SAP"/>
    <property type="match status" value="1"/>
</dbReference>
<evidence type="ECO:0000259" key="7">
    <source>
        <dbReference type="PROSITE" id="PS50966"/>
    </source>
</evidence>
<keyword evidence="9" id="KW-1185">Reference proteome</keyword>
<dbReference type="SUPFAM" id="SSF52980">
    <property type="entry name" value="Restriction endonuclease-like"/>
    <property type="match status" value="1"/>
</dbReference>
<evidence type="ECO:0000256" key="5">
    <source>
        <dbReference type="PROSITE-ProRule" id="PRU00325"/>
    </source>
</evidence>
<keyword evidence="4" id="KW-0269">Exonuclease</keyword>
<name>A0A6J8B0E5_MYTCO</name>
<dbReference type="GO" id="GO:0004527">
    <property type="term" value="F:exonuclease activity"/>
    <property type="evidence" value="ECO:0007669"/>
    <property type="project" value="UniProtKB-KW"/>
</dbReference>
<protein>
    <recommendedName>
        <fullName evidence="10">SWIM-type domain-containing protein</fullName>
    </recommendedName>
</protein>
<dbReference type="Proteomes" id="UP000507470">
    <property type="component" value="Unassembled WGS sequence"/>
</dbReference>
<dbReference type="InterPro" id="IPR007527">
    <property type="entry name" value="Znf_SWIM"/>
</dbReference>
<reference evidence="8 9" key="1">
    <citation type="submission" date="2020-06" db="EMBL/GenBank/DDBJ databases">
        <authorList>
            <person name="Li R."/>
            <person name="Bekaert M."/>
        </authorList>
    </citation>
    <scope>NUCLEOTIDE SEQUENCE [LARGE SCALE GENOMIC DNA]</scope>
    <source>
        <strain evidence="9">wild</strain>
    </source>
</reference>
<gene>
    <name evidence="8" type="ORF">MCOR_13658</name>
</gene>
<evidence type="ECO:0000313" key="9">
    <source>
        <dbReference type="Proteomes" id="UP000507470"/>
    </source>
</evidence>
<dbReference type="PANTHER" id="PTHR47526">
    <property type="entry name" value="ATP-DEPENDENT DNA HELICASE"/>
    <property type="match status" value="1"/>
</dbReference>
<keyword evidence="5" id="KW-0479">Metal-binding</keyword>
<organism evidence="8 9">
    <name type="scientific">Mytilus coruscus</name>
    <name type="common">Sea mussel</name>
    <dbReference type="NCBI Taxonomy" id="42192"/>
    <lineage>
        <taxon>Eukaryota</taxon>
        <taxon>Metazoa</taxon>
        <taxon>Spiralia</taxon>
        <taxon>Lophotrochozoa</taxon>
        <taxon>Mollusca</taxon>
        <taxon>Bivalvia</taxon>
        <taxon>Autobranchia</taxon>
        <taxon>Pteriomorphia</taxon>
        <taxon>Mytilida</taxon>
        <taxon>Mytiloidea</taxon>
        <taxon>Mytilidae</taxon>
        <taxon>Mytilinae</taxon>
        <taxon>Mytilus</taxon>
    </lineage>
</organism>
<evidence type="ECO:0000256" key="3">
    <source>
        <dbReference type="ARBA" id="ARBA00022801"/>
    </source>
</evidence>
<evidence type="ECO:0000256" key="2">
    <source>
        <dbReference type="ARBA" id="ARBA00022759"/>
    </source>
</evidence>
<dbReference type="PANTHER" id="PTHR47526:SF3">
    <property type="entry name" value="PHD-TYPE DOMAIN-CONTAINING PROTEIN"/>
    <property type="match status" value="1"/>
</dbReference>
<keyword evidence="3" id="KW-0378">Hydrolase</keyword>
<keyword evidence="2" id="KW-0255">Endonuclease</keyword>
<dbReference type="GO" id="GO:0006281">
    <property type="term" value="P:DNA repair"/>
    <property type="evidence" value="ECO:0007669"/>
    <property type="project" value="UniProtKB-ARBA"/>
</dbReference>
<dbReference type="InterPro" id="IPR003034">
    <property type="entry name" value="SAP_dom"/>
</dbReference>
<dbReference type="GO" id="GO:0004519">
    <property type="term" value="F:endonuclease activity"/>
    <property type="evidence" value="ECO:0007669"/>
    <property type="project" value="UniProtKB-KW"/>
</dbReference>
<dbReference type="AlphaFoldDB" id="A0A6J8B0E5"/>
<dbReference type="InterPro" id="IPR011604">
    <property type="entry name" value="PDDEXK-like_dom_sf"/>
</dbReference>
<dbReference type="GO" id="GO:0008270">
    <property type="term" value="F:zinc ion binding"/>
    <property type="evidence" value="ECO:0007669"/>
    <property type="project" value="UniProtKB-KW"/>
</dbReference>
<evidence type="ECO:0000256" key="4">
    <source>
        <dbReference type="ARBA" id="ARBA00022839"/>
    </source>
</evidence>
<dbReference type="InterPro" id="IPR034720">
    <property type="entry name" value="Viral_alk_exo"/>
</dbReference>
<keyword evidence="1" id="KW-0540">Nuclease</keyword>